<sequence>MTMTGHEDTPAETPSVEVDTSDDAIGRAYRAFDMALNQGVADGHAMMSKLASNGKVLRGRGNDIGGWTLPTIFKLPDEMEISMVFSYDAVTQCLRDAETFKHKMYPDVGGETFLHMDGPDHRRYRLLLGEVFSPGACKRWSEKLIEPLVTKMASDLTAKDERKADLRKEFCDLMPSYVFGAIMGVPEEDYDKLKAWAYYVIAAPVDENSAQQAMLLGQYLASLVAERRALGEDELANRADLVSAMIRANHPDHGQLTDDEIVSALFILTAAGNETTGRGLTTTLFYLLSTPGAIGEVNENRSLLVAAQEEAMRLSPAGGSFELRLAVADAELEGEHISEGTGVITNLYTANRDPARWDRPDEYDLHRKRAQTVAFGYGPHMCLGMHLARTEMTAGLNALLDKLPNLRFDPDQTQPRIEGMWFTGVHSLPVVWD</sequence>
<dbReference type="GO" id="GO:0004497">
    <property type="term" value="F:monooxygenase activity"/>
    <property type="evidence" value="ECO:0007669"/>
    <property type="project" value="UniProtKB-KW"/>
</dbReference>
<organism evidence="8 9">
    <name type="scientific">Mycolicibacterium porcinum</name>
    <dbReference type="NCBI Taxonomy" id="39693"/>
    <lineage>
        <taxon>Bacteria</taxon>
        <taxon>Bacillati</taxon>
        <taxon>Actinomycetota</taxon>
        <taxon>Actinomycetes</taxon>
        <taxon>Mycobacteriales</taxon>
        <taxon>Mycobacteriaceae</taxon>
        <taxon>Mycolicibacterium</taxon>
    </lineage>
</organism>
<dbReference type="PRINTS" id="PR00359">
    <property type="entry name" value="BP450"/>
</dbReference>
<accession>A0AAW5SV70</accession>
<dbReference type="Gene3D" id="1.10.630.10">
    <property type="entry name" value="Cytochrome P450"/>
    <property type="match status" value="1"/>
</dbReference>
<evidence type="ECO:0000256" key="6">
    <source>
        <dbReference type="ARBA" id="ARBA00023033"/>
    </source>
</evidence>
<evidence type="ECO:0000313" key="9">
    <source>
        <dbReference type="Proteomes" id="UP001141659"/>
    </source>
</evidence>
<gene>
    <name evidence="8" type="ORF">H5P34_00290</name>
</gene>
<protein>
    <submittedName>
        <fullName evidence="8">Cytochrome P450</fullName>
    </submittedName>
</protein>
<dbReference type="SUPFAM" id="SSF48264">
    <property type="entry name" value="Cytochrome P450"/>
    <property type="match status" value="1"/>
</dbReference>
<dbReference type="Pfam" id="PF00067">
    <property type="entry name" value="p450"/>
    <property type="match status" value="1"/>
</dbReference>
<keyword evidence="5 7" id="KW-0408">Iron</keyword>
<dbReference type="PANTHER" id="PTHR46696:SF1">
    <property type="entry name" value="CYTOCHROME P450 YJIB-RELATED"/>
    <property type="match status" value="1"/>
</dbReference>
<dbReference type="GO" id="GO:0020037">
    <property type="term" value="F:heme binding"/>
    <property type="evidence" value="ECO:0007669"/>
    <property type="project" value="InterPro"/>
</dbReference>
<comment type="similarity">
    <text evidence="1 7">Belongs to the cytochrome P450 family.</text>
</comment>
<evidence type="ECO:0000256" key="1">
    <source>
        <dbReference type="ARBA" id="ARBA00010617"/>
    </source>
</evidence>
<keyword evidence="4 7" id="KW-0560">Oxidoreductase</keyword>
<dbReference type="PROSITE" id="PS00086">
    <property type="entry name" value="CYTOCHROME_P450"/>
    <property type="match status" value="1"/>
</dbReference>
<dbReference type="GO" id="GO:0016705">
    <property type="term" value="F:oxidoreductase activity, acting on paired donors, with incorporation or reduction of molecular oxygen"/>
    <property type="evidence" value="ECO:0007669"/>
    <property type="project" value="InterPro"/>
</dbReference>
<evidence type="ECO:0000256" key="2">
    <source>
        <dbReference type="ARBA" id="ARBA00022617"/>
    </source>
</evidence>
<dbReference type="InterPro" id="IPR002397">
    <property type="entry name" value="Cyt_P450_B"/>
</dbReference>
<dbReference type="InterPro" id="IPR001128">
    <property type="entry name" value="Cyt_P450"/>
</dbReference>
<keyword evidence="6 7" id="KW-0503">Monooxygenase</keyword>
<keyword evidence="3 7" id="KW-0479">Metal-binding</keyword>
<evidence type="ECO:0000256" key="5">
    <source>
        <dbReference type="ARBA" id="ARBA00023004"/>
    </source>
</evidence>
<reference evidence="8" key="1">
    <citation type="submission" date="2020-07" db="EMBL/GenBank/DDBJ databases">
        <authorList>
            <person name="Pettersson B.M.F."/>
            <person name="Behra P.R.K."/>
            <person name="Ramesh M."/>
            <person name="Das S."/>
            <person name="Dasgupta S."/>
            <person name="Kirsebom L.A."/>
        </authorList>
    </citation>
    <scope>NUCLEOTIDE SEQUENCE</scope>
    <source>
        <strain evidence="8">DSM 44242</strain>
    </source>
</reference>
<dbReference type="EMBL" id="JACKVC010000006">
    <property type="protein sequence ID" value="MCV7386485.1"/>
    <property type="molecule type" value="Genomic_DNA"/>
</dbReference>
<dbReference type="RefSeq" id="WP_036446558.1">
    <property type="nucleotide sequence ID" value="NZ_JACKVC010000006.1"/>
</dbReference>
<dbReference type="AlphaFoldDB" id="A0AAW5SV70"/>
<dbReference type="PRINTS" id="PR00385">
    <property type="entry name" value="P450"/>
</dbReference>
<dbReference type="InterPro" id="IPR036396">
    <property type="entry name" value="Cyt_P450_sf"/>
</dbReference>
<keyword evidence="2 7" id="KW-0349">Heme</keyword>
<proteinExistence type="inferred from homology"/>
<evidence type="ECO:0000256" key="3">
    <source>
        <dbReference type="ARBA" id="ARBA00022723"/>
    </source>
</evidence>
<evidence type="ECO:0000313" key="8">
    <source>
        <dbReference type="EMBL" id="MCV7386485.1"/>
    </source>
</evidence>
<evidence type="ECO:0000256" key="4">
    <source>
        <dbReference type="ARBA" id="ARBA00023002"/>
    </source>
</evidence>
<evidence type="ECO:0000256" key="7">
    <source>
        <dbReference type="RuleBase" id="RU000461"/>
    </source>
</evidence>
<dbReference type="PANTHER" id="PTHR46696">
    <property type="entry name" value="P450, PUTATIVE (EUROFUNG)-RELATED"/>
    <property type="match status" value="1"/>
</dbReference>
<reference evidence="8" key="2">
    <citation type="journal article" date="2022" name="BMC Genomics">
        <title>Comparative genome analysis of mycobacteria focusing on tRNA and non-coding RNA.</title>
        <authorList>
            <person name="Behra P.R.K."/>
            <person name="Pettersson B.M.F."/>
            <person name="Ramesh M."/>
            <person name="Das S."/>
            <person name="Dasgupta S."/>
            <person name="Kirsebom L.A."/>
        </authorList>
    </citation>
    <scope>NUCLEOTIDE SEQUENCE</scope>
    <source>
        <strain evidence="8">DSM 44242</strain>
    </source>
</reference>
<comment type="caution">
    <text evidence="8">The sequence shown here is derived from an EMBL/GenBank/DDBJ whole genome shotgun (WGS) entry which is preliminary data.</text>
</comment>
<dbReference type="Proteomes" id="UP001141659">
    <property type="component" value="Unassembled WGS sequence"/>
</dbReference>
<dbReference type="GO" id="GO:0005506">
    <property type="term" value="F:iron ion binding"/>
    <property type="evidence" value="ECO:0007669"/>
    <property type="project" value="InterPro"/>
</dbReference>
<dbReference type="InterPro" id="IPR017972">
    <property type="entry name" value="Cyt_P450_CS"/>
</dbReference>
<name>A0AAW5SV70_9MYCO</name>